<comment type="similarity">
    <text evidence="1">Belongs to the protease inhibitor I13 (potato type I serine protease inhibitor) family.</text>
</comment>
<reference evidence="5" key="2">
    <citation type="submission" date="2025-08" db="UniProtKB">
        <authorList>
            <consortium name="RefSeq"/>
        </authorList>
    </citation>
    <scope>IDENTIFICATION</scope>
    <source>
        <tissue evidence="5">Leaf</tissue>
    </source>
</reference>
<dbReference type="PANTHER" id="PTHR33091:SF69">
    <property type="entry name" value="INHIBITOR OF TRYPSIN AND HAGEMAN FACTOR-LIKE"/>
    <property type="match status" value="1"/>
</dbReference>
<keyword evidence="3" id="KW-0722">Serine protease inhibitor</keyword>
<evidence type="ECO:0000256" key="3">
    <source>
        <dbReference type="ARBA" id="ARBA00022900"/>
    </source>
</evidence>
<dbReference type="AlphaFoldDB" id="A0A9R0I3T3"/>
<dbReference type="OrthoDB" id="10013825at2759"/>
<reference evidence="4" key="1">
    <citation type="journal article" date="2021" name="Nat. Commun.">
        <title>Genomic analyses provide insights into spinach domestication and the genetic basis of agronomic traits.</title>
        <authorList>
            <person name="Cai X."/>
            <person name="Sun X."/>
            <person name="Xu C."/>
            <person name="Sun H."/>
            <person name="Wang X."/>
            <person name="Ge C."/>
            <person name="Zhang Z."/>
            <person name="Wang Q."/>
            <person name="Fei Z."/>
            <person name="Jiao C."/>
            <person name="Wang Q."/>
        </authorList>
    </citation>
    <scope>NUCLEOTIDE SEQUENCE [LARGE SCALE GENOMIC DNA]</scope>
    <source>
        <strain evidence="4">cv. Varoflay</strain>
    </source>
</reference>
<dbReference type="PANTHER" id="PTHR33091">
    <property type="entry name" value="PROTEIN, PUTATIVE, EXPRESSED-RELATED"/>
    <property type="match status" value="1"/>
</dbReference>
<dbReference type="PRINTS" id="PR00292">
    <property type="entry name" value="POTATOINHBTR"/>
</dbReference>
<dbReference type="Proteomes" id="UP000813463">
    <property type="component" value="Chromosome 5"/>
</dbReference>
<gene>
    <name evidence="5" type="primary">LOC110782314</name>
</gene>
<evidence type="ECO:0000313" key="5">
    <source>
        <dbReference type="RefSeq" id="XP_021842129.1"/>
    </source>
</evidence>
<dbReference type="InterPro" id="IPR000864">
    <property type="entry name" value="Prot_inh_pot1"/>
</dbReference>
<dbReference type="PROSITE" id="PS00285">
    <property type="entry name" value="POTATO_INHIBITOR"/>
    <property type="match status" value="1"/>
</dbReference>
<evidence type="ECO:0000256" key="1">
    <source>
        <dbReference type="ARBA" id="ARBA00008210"/>
    </source>
</evidence>
<dbReference type="GeneID" id="110782314"/>
<accession>A0A9R0I3T3</accession>
<protein>
    <submittedName>
        <fullName evidence="5">Chymotrypsin inhibitor I, A, B and C subunits</fullName>
    </submittedName>
</protein>
<dbReference type="KEGG" id="soe:110782314"/>
<proteinExistence type="inferred from homology"/>
<dbReference type="RefSeq" id="XP_021842129.1">
    <property type="nucleotide sequence ID" value="XM_021986437.2"/>
</dbReference>
<dbReference type="SUPFAM" id="SSF54654">
    <property type="entry name" value="CI-2 family of serine protease inhibitors"/>
    <property type="match status" value="1"/>
</dbReference>
<dbReference type="GO" id="GO:0004867">
    <property type="term" value="F:serine-type endopeptidase inhibitor activity"/>
    <property type="evidence" value="ECO:0007669"/>
    <property type="project" value="UniProtKB-KW"/>
</dbReference>
<organism evidence="4 5">
    <name type="scientific">Spinacia oleracea</name>
    <name type="common">Spinach</name>
    <dbReference type="NCBI Taxonomy" id="3562"/>
    <lineage>
        <taxon>Eukaryota</taxon>
        <taxon>Viridiplantae</taxon>
        <taxon>Streptophyta</taxon>
        <taxon>Embryophyta</taxon>
        <taxon>Tracheophyta</taxon>
        <taxon>Spermatophyta</taxon>
        <taxon>Magnoliopsida</taxon>
        <taxon>eudicotyledons</taxon>
        <taxon>Gunneridae</taxon>
        <taxon>Pentapetalae</taxon>
        <taxon>Caryophyllales</taxon>
        <taxon>Chenopodiaceae</taxon>
        <taxon>Chenopodioideae</taxon>
        <taxon>Anserineae</taxon>
        <taxon>Spinacia</taxon>
    </lineage>
</organism>
<evidence type="ECO:0000256" key="2">
    <source>
        <dbReference type="ARBA" id="ARBA00022690"/>
    </source>
</evidence>
<dbReference type="InterPro" id="IPR036354">
    <property type="entry name" value="Prot_inh_pot1_sf"/>
</dbReference>
<evidence type="ECO:0000313" key="4">
    <source>
        <dbReference type="Proteomes" id="UP000813463"/>
    </source>
</evidence>
<name>A0A9R0I3T3_SPIOL</name>
<dbReference type="Pfam" id="PF00280">
    <property type="entry name" value="potato_inhibit"/>
    <property type="match status" value="1"/>
</dbReference>
<sequence>MSSCQGTMPGCQGKKSWPELVGKDGNEAAEIIKSENCFVKQTPVLPEGSPVTLDFRCDRVRVFVDACGKVVQTPVIT</sequence>
<dbReference type="Gene3D" id="3.30.10.10">
    <property type="entry name" value="Trypsin Inhibitor V, subunit A"/>
    <property type="match status" value="1"/>
</dbReference>
<keyword evidence="4" id="KW-1185">Reference proteome</keyword>
<dbReference type="GO" id="GO:0009611">
    <property type="term" value="P:response to wounding"/>
    <property type="evidence" value="ECO:0007669"/>
    <property type="project" value="InterPro"/>
</dbReference>
<keyword evidence="2" id="KW-0646">Protease inhibitor</keyword>